<feature type="domain" description="AAA+ ATPase" evidence="1">
    <location>
        <begin position="335"/>
        <end position="476"/>
    </location>
</feature>
<accession>A0A7W7GYG7</accession>
<dbReference type="Pfam" id="PF22738">
    <property type="entry name" value="NNH7"/>
    <property type="match status" value="1"/>
</dbReference>
<dbReference type="RefSeq" id="WP_185041197.1">
    <property type="nucleotide sequence ID" value="NZ_BAABFG010000005.1"/>
</dbReference>
<evidence type="ECO:0000313" key="3">
    <source>
        <dbReference type="Proteomes" id="UP000546162"/>
    </source>
</evidence>
<name>A0A7W7GYG7_9ACTN</name>
<dbReference type="Gene3D" id="3.40.50.300">
    <property type="entry name" value="P-loop containing nucleotide triphosphate hydrolases"/>
    <property type="match status" value="1"/>
</dbReference>
<evidence type="ECO:0000259" key="1">
    <source>
        <dbReference type="SMART" id="SM00382"/>
    </source>
</evidence>
<dbReference type="EMBL" id="JACHNB010000001">
    <property type="protein sequence ID" value="MBB4740620.1"/>
    <property type="molecule type" value="Genomic_DNA"/>
</dbReference>
<dbReference type="SMART" id="SM00382">
    <property type="entry name" value="AAA"/>
    <property type="match status" value="1"/>
</dbReference>
<reference evidence="2 3" key="1">
    <citation type="submission" date="2020-08" db="EMBL/GenBank/DDBJ databases">
        <title>Sequencing the genomes of 1000 actinobacteria strains.</title>
        <authorList>
            <person name="Klenk H.-P."/>
        </authorList>
    </citation>
    <scope>NUCLEOTIDE SEQUENCE [LARGE SCALE GENOMIC DNA]</scope>
    <source>
        <strain evidence="2 3">DSM 45809</strain>
    </source>
</reference>
<keyword evidence="3" id="KW-1185">Reference proteome</keyword>
<organism evidence="2 3">
    <name type="scientific">Actinoplanes octamycinicus</name>
    <dbReference type="NCBI Taxonomy" id="135948"/>
    <lineage>
        <taxon>Bacteria</taxon>
        <taxon>Bacillati</taxon>
        <taxon>Actinomycetota</taxon>
        <taxon>Actinomycetes</taxon>
        <taxon>Micromonosporales</taxon>
        <taxon>Micromonosporaceae</taxon>
        <taxon>Actinoplanes</taxon>
    </lineage>
</organism>
<proteinExistence type="predicted"/>
<dbReference type="Proteomes" id="UP000546162">
    <property type="component" value="Unassembled WGS sequence"/>
</dbReference>
<dbReference type="SUPFAM" id="SSF52540">
    <property type="entry name" value="P-loop containing nucleoside triphosphate hydrolases"/>
    <property type="match status" value="1"/>
</dbReference>
<dbReference type="InterPro" id="IPR054567">
    <property type="entry name" value="NNH7"/>
</dbReference>
<sequence length="1031" mass="113423">MARSLGYSDAVRLLGGQDSKVVAALDKVVGGVLLAATPAVPALLGLFDAKAELVRLSHELVRDFAERRAGLSRHSRTERLEAAHTVLVVAAFFEAMAERPLPFRFGELQLTKAEQGALSGTFDEVNPADHVLTVARRIDAAAAILPSPQHAPESYLRALDGYYRALAESVGRFITGLAVWERLTAAERDRFALAMDAVPARAVERYEELFRRLVADFPEVACWASQREHRATRTALAGLQETLEAISTGRAPDQRRASLALAYRAELDRQIVESGDVPDGIRVPELGEGYVPPRFRAAPVASAAQISEESWWADFPVRDDLQEFLIGHLTAPQAVRAPLLVLGQPGSGKSVLTRILAARLPAADFLPVRVILRDVPAADSVQDQIERAVREAIGDRVEWPALARSAGDAMPVILLDGFDELLQAVGVSQTDYLIRVARFQQREADQGRPVAVLVTSRIAVADRARAPEETVALRLEPFDDERIAAWLQIWNRGNAANFTARRLRPLAADTVLAHRELAAQPLLLLMLALYDADGNALQRLGADLRADQLYEQLLHTFAVREIVKHRPGLPDAELRAAVAGELRRLSVVAFAMFNRATLWVTETDLEADLTALLGPSRTRIATDLRSPLGDAELTLGRFFFIHRARAARDDARLETYEFLHATFGEFFVAGLTWQVLRDMAAREAASTMAFGASPADDDLLRALLSFQPLSLRGPILEFLETMVSAADAAERGLLGAMLTRLFRDVNQVPPTPRFGDYRPRSPGEPARYAAYAANLLLLLLCLAEEVPGTRLYPDQPDPVDVWQAQALLWRSQLSAEGWSSLVAAIDLERCWTGEHREIRLRLAAGPAAPPRVDPNWTFAVPPGSPERSGYAATYHNVHPDQLRREKNLLCDVGDDVVQHALEPLSSRLGVAVNTFVRWWDDAAPSAMHALLDLWTRPTPAAYRRCADIAAADFPTWTDDDYIRYGSLVLARLRADDQASPTLIADVLLRIFTSPRSFVRTRLTPAAEQTLAKVGNQALVAEVTERISGGPE</sequence>
<gene>
    <name evidence="2" type="ORF">BJY16_004079</name>
</gene>
<dbReference type="InterPro" id="IPR003593">
    <property type="entry name" value="AAA+_ATPase"/>
</dbReference>
<dbReference type="InterPro" id="IPR027417">
    <property type="entry name" value="P-loop_NTPase"/>
</dbReference>
<comment type="caution">
    <text evidence="2">The sequence shown here is derived from an EMBL/GenBank/DDBJ whole genome shotgun (WGS) entry which is preliminary data.</text>
</comment>
<dbReference type="AlphaFoldDB" id="A0A7W7GYG7"/>
<evidence type="ECO:0000313" key="2">
    <source>
        <dbReference type="EMBL" id="MBB4740620.1"/>
    </source>
</evidence>
<protein>
    <recommendedName>
        <fullName evidence="1">AAA+ ATPase domain-containing protein</fullName>
    </recommendedName>
</protein>